<protein>
    <submittedName>
        <fullName evidence="1">Uncharacterized protein</fullName>
    </submittedName>
</protein>
<proteinExistence type="predicted"/>
<evidence type="ECO:0000313" key="2">
    <source>
        <dbReference type="Proteomes" id="UP000014500"/>
    </source>
</evidence>
<dbReference type="HOGENOM" id="CLU_1951479_0_0_1"/>
<keyword evidence="2" id="KW-1185">Reference proteome</keyword>
<organism evidence="1 2">
    <name type="scientific">Strigamia maritima</name>
    <name type="common">European centipede</name>
    <name type="synonym">Geophilus maritimus</name>
    <dbReference type="NCBI Taxonomy" id="126957"/>
    <lineage>
        <taxon>Eukaryota</taxon>
        <taxon>Metazoa</taxon>
        <taxon>Ecdysozoa</taxon>
        <taxon>Arthropoda</taxon>
        <taxon>Myriapoda</taxon>
        <taxon>Chilopoda</taxon>
        <taxon>Pleurostigmophora</taxon>
        <taxon>Geophilomorpha</taxon>
        <taxon>Linotaeniidae</taxon>
        <taxon>Strigamia</taxon>
    </lineage>
</organism>
<reference evidence="1" key="2">
    <citation type="submission" date="2015-02" db="UniProtKB">
        <authorList>
            <consortium name="EnsemblMetazoa"/>
        </authorList>
    </citation>
    <scope>IDENTIFICATION</scope>
</reference>
<name>T1JJD2_STRMM</name>
<dbReference type="AlphaFoldDB" id="T1JJD2"/>
<dbReference type="EMBL" id="JH431307">
    <property type="status" value="NOT_ANNOTATED_CDS"/>
    <property type="molecule type" value="Genomic_DNA"/>
</dbReference>
<reference evidence="2" key="1">
    <citation type="submission" date="2011-05" db="EMBL/GenBank/DDBJ databases">
        <authorList>
            <person name="Richards S.R."/>
            <person name="Qu J."/>
            <person name="Jiang H."/>
            <person name="Jhangiani S.N."/>
            <person name="Agravi P."/>
            <person name="Goodspeed R."/>
            <person name="Gross S."/>
            <person name="Mandapat C."/>
            <person name="Jackson L."/>
            <person name="Mathew T."/>
            <person name="Pu L."/>
            <person name="Thornton R."/>
            <person name="Saada N."/>
            <person name="Wilczek-Boney K.B."/>
            <person name="Lee S."/>
            <person name="Kovar C."/>
            <person name="Wu Y."/>
            <person name="Scherer S.E."/>
            <person name="Worley K.C."/>
            <person name="Muzny D.M."/>
            <person name="Gibbs R."/>
        </authorList>
    </citation>
    <scope>NUCLEOTIDE SEQUENCE</scope>
    <source>
        <strain evidence="2">Brora</strain>
    </source>
</reference>
<dbReference type="EnsemblMetazoa" id="SMAR013962-RA">
    <property type="protein sequence ID" value="SMAR013962-PA"/>
    <property type="gene ID" value="SMAR013962"/>
</dbReference>
<sequence length="129" mass="14989">MNSRLFRAVAPAKFSSLCASVWRGSNGMGNQVYCDWINLGRELKCVALFLIDALHLWKNREFYVARLCNTGVHGVHLNQLAVLEEVHDFNLVGEDYWNIIARDTDLNNNNEYSWEINIIIIYTQEKHLF</sequence>
<evidence type="ECO:0000313" key="1">
    <source>
        <dbReference type="EnsemblMetazoa" id="SMAR013962-PA"/>
    </source>
</evidence>
<accession>T1JJD2</accession>
<dbReference type="Proteomes" id="UP000014500">
    <property type="component" value="Unassembled WGS sequence"/>
</dbReference>